<dbReference type="Gene3D" id="3.40.50.620">
    <property type="entry name" value="HUPs"/>
    <property type="match status" value="1"/>
</dbReference>
<evidence type="ECO:0000313" key="4">
    <source>
        <dbReference type="Proteomes" id="UP000287156"/>
    </source>
</evidence>
<dbReference type="InterPro" id="IPR012255">
    <property type="entry name" value="ETF_b"/>
</dbReference>
<feature type="domain" description="Electron transfer flavoprotein alpha/beta-subunit N-terminal" evidence="2">
    <location>
        <begin position="31"/>
        <end position="174"/>
    </location>
</feature>
<dbReference type="Pfam" id="PF01012">
    <property type="entry name" value="ETF"/>
    <property type="match status" value="1"/>
</dbReference>
<proteinExistence type="predicted"/>
<dbReference type="AlphaFoldDB" id="A0A429XTP2"/>
<dbReference type="GO" id="GO:0009055">
    <property type="term" value="F:electron transfer activity"/>
    <property type="evidence" value="ECO:0007669"/>
    <property type="project" value="InterPro"/>
</dbReference>
<dbReference type="PANTHER" id="PTHR21294:SF17">
    <property type="entry name" value="PROTEIN FIXA"/>
    <property type="match status" value="1"/>
</dbReference>
<organism evidence="3 4">
    <name type="scientific">Siminovitchia acidinfaciens</name>
    <dbReference type="NCBI Taxonomy" id="2321395"/>
    <lineage>
        <taxon>Bacteria</taxon>
        <taxon>Bacillati</taxon>
        <taxon>Bacillota</taxon>
        <taxon>Bacilli</taxon>
        <taxon>Bacillales</taxon>
        <taxon>Bacillaceae</taxon>
        <taxon>Siminovitchia</taxon>
    </lineage>
</organism>
<accession>A0A429XTP2</accession>
<dbReference type="EMBL" id="QYTV02000013">
    <property type="protein sequence ID" value="RST71232.1"/>
    <property type="molecule type" value="Genomic_DNA"/>
</dbReference>
<evidence type="ECO:0000259" key="2">
    <source>
        <dbReference type="Pfam" id="PF01012"/>
    </source>
</evidence>
<gene>
    <name evidence="3" type="ORF">D4T97_018860</name>
</gene>
<protein>
    <recommendedName>
        <fullName evidence="1">Electron transfer flavoprotein small subunit</fullName>
    </recommendedName>
</protein>
<keyword evidence="4" id="KW-1185">Reference proteome</keyword>
<comment type="caution">
    <text evidence="3">The sequence shown here is derived from an EMBL/GenBank/DDBJ whole genome shotgun (WGS) entry which is preliminary data.</text>
</comment>
<evidence type="ECO:0000256" key="1">
    <source>
        <dbReference type="ARBA" id="ARBA00042002"/>
    </source>
</evidence>
<dbReference type="OrthoDB" id="2930897at2"/>
<sequence>MTVRILVILRQVYEQKSIHWDYENNDFKNRKATINQADLNALQWASDYSKEHNASIDVYILADGECNETLKEKLARFPLNTCTHIPKSGNEQADAHYLASSIEQGMYDLVVCGDETEDEHNSCLLPLLGYSLGMDVLTSVHQIEAKGAQHLLAHRKEERGATQIFDIQFPVALSFTTQISKLRYSRHFQYEIEITKRERVDQIPRSHRRLGSPEPNIIFGKVPEEENPLERLMNVMGFSNNSDTGLSQQTNALSEEHLHFTAERLMKWLKE</sequence>
<dbReference type="InterPro" id="IPR014729">
    <property type="entry name" value="Rossmann-like_a/b/a_fold"/>
</dbReference>
<evidence type="ECO:0000313" key="3">
    <source>
        <dbReference type="EMBL" id="RST71232.1"/>
    </source>
</evidence>
<reference evidence="3" key="1">
    <citation type="submission" date="2018-12" db="EMBL/GenBank/DDBJ databases">
        <authorList>
            <person name="Sun L."/>
            <person name="Chen Z."/>
        </authorList>
    </citation>
    <scope>NUCLEOTIDE SEQUENCE [LARGE SCALE GENOMIC DNA]</scope>
    <source>
        <strain evidence="3">3-2-2</strain>
    </source>
</reference>
<dbReference type="PANTHER" id="PTHR21294">
    <property type="entry name" value="ELECTRON TRANSFER FLAVOPROTEIN BETA-SUBUNIT"/>
    <property type="match status" value="1"/>
</dbReference>
<dbReference type="Proteomes" id="UP000287156">
    <property type="component" value="Unassembled WGS sequence"/>
</dbReference>
<dbReference type="SUPFAM" id="SSF52402">
    <property type="entry name" value="Adenine nucleotide alpha hydrolases-like"/>
    <property type="match status" value="1"/>
</dbReference>
<name>A0A429XTP2_9BACI</name>
<dbReference type="InterPro" id="IPR014730">
    <property type="entry name" value="ETF_a/b_N"/>
</dbReference>